<dbReference type="NCBIfam" id="NF033563">
    <property type="entry name" value="transpos_IS30"/>
    <property type="match status" value="1"/>
</dbReference>
<name>A0ABQ6VKM8_9BACT</name>
<evidence type="ECO:0000259" key="2">
    <source>
        <dbReference type="PROSITE" id="PS50994"/>
    </source>
</evidence>
<dbReference type="InterPro" id="IPR053392">
    <property type="entry name" value="Transposase_IS30-like"/>
</dbReference>
<dbReference type="InterPro" id="IPR025246">
    <property type="entry name" value="IS30-like_HTH"/>
</dbReference>
<keyword evidence="4" id="KW-1185">Reference proteome</keyword>
<dbReference type="InterPro" id="IPR012337">
    <property type="entry name" value="RNaseH-like_sf"/>
</dbReference>
<gene>
    <name evidence="3" type="ORF">GBG18_08995</name>
</gene>
<feature type="domain" description="Integrase catalytic" evidence="2">
    <location>
        <begin position="157"/>
        <end position="318"/>
    </location>
</feature>
<evidence type="ECO:0000313" key="3">
    <source>
        <dbReference type="EMBL" id="KAB7890393.1"/>
    </source>
</evidence>
<dbReference type="PANTHER" id="PTHR10948">
    <property type="entry name" value="TRANSPOSASE"/>
    <property type="match status" value="1"/>
</dbReference>
<dbReference type="InterPro" id="IPR051917">
    <property type="entry name" value="Transposase-Integrase"/>
</dbReference>
<dbReference type="EMBL" id="WFKJ01000025">
    <property type="protein sequence ID" value="KAB7890393.1"/>
    <property type="molecule type" value="Genomic_DNA"/>
</dbReference>
<dbReference type="RefSeq" id="WP_152190364.1">
    <property type="nucleotide sequence ID" value="NZ_WFKJ01000025.1"/>
</dbReference>
<protein>
    <submittedName>
        <fullName evidence="3">IS30 family transposase</fullName>
    </submittedName>
</protein>
<reference evidence="3 4" key="1">
    <citation type="submission" date="2019-10" db="EMBL/GenBank/DDBJ databases">
        <title>Poseidonibacter ostreae sp. nov., isolated from the gut of the Ostrea denselamellosa.</title>
        <authorList>
            <person name="Choi A."/>
        </authorList>
    </citation>
    <scope>NUCLEOTIDE SEQUENCE [LARGE SCALE GENOMIC DNA]</scope>
    <source>
        <strain evidence="3 4">SJOD-M-5</strain>
    </source>
</reference>
<evidence type="ECO:0000256" key="1">
    <source>
        <dbReference type="ARBA" id="ARBA00023172"/>
    </source>
</evidence>
<dbReference type="PANTHER" id="PTHR10948:SF23">
    <property type="entry name" value="TRANSPOSASE INSI FOR INSERTION SEQUENCE ELEMENT IS30A-RELATED"/>
    <property type="match status" value="1"/>
</dbReference>
<organism evidence="3 4">
    <name type="scientific">Poseidonibacter ostreae</name>
    <dbReference type="NCBI Taxonomy" id="2654171"/>
    <lineage>
        <taxon>Bacteria</taxon>
        <taxon>Pseudomonadati</taxon>
        <taxon>Campylobacterota</taxon>
        <taxon>Epsilonproteobacteria</taxon>
        <taxon>Campylobacterales</taxon>
        <taxon>Arcobacteraceae</taxon>
        <taxon>Poseidonibacter</taxon>
    </lineage>
</organism>
<dbReference type="InterPro" id="IPR001584">
    <property type="entry name" value="Integrase_cat-core"/>
</dbReference>
<dbReference type="Proteomes" id="UP000461010">
    <property type="component" value="Unassembled WGS sequence"/>
</dbReference>
<dbReference type="PROSITE" id="PS50994">
    <property type="entry name" value="INTEGRASE"/>
    <property type="match status" value="1"/>
</dbReference>
<proteinExistence type="predicted"/>
<dbReference type="Gene3D" id="1.10.10.60">
    <property type="entry name" value="Homeodomain-like"/>
    <property type="match status" value="1"/>
</dbReference>
<dbReference type="InterPro" id="IPR036397">
    <property type="entry name" value="RNaseH_sf"/>
</dbReference>
<keyword evidence="1" id="KW-0233">DNA recombination</keyword>
<dbReference type="SUPFAM" id="SSF53098">
    <property type="entry name" value="Ribonuclease H-like"/>
    <property type="match status" value="1"/>
</dbReference>
<accession>A0ABQ6VKM8</accession>
<evidence type="ECO:0000313" key="4">
    <source>
        <dbReference type="Proteomes" id="UP000461010"/>
    </source>
</evidence>
<sequence>MKKFTQLTLKERYQISAYIKVGYTQNDIAKLLDKSQSTISREISRNSKHNKYQAEVAEQLTFTRHNKKNKFVKLTKKAKIYIQEKLKLDWSPEQISGVMKKQKLSYAVSYETIYRYIYHNKSCGGRLYFRLRHKNKKYHKRSSDYNTRGIIKNRISIDKRPKIVERKARVGDWEIDTVIGKNHKGALVTIVDRKSKFALIKKVQSKHANIVSKATIDMLLPIKTLTHTITSDNGKEFAYHEEISKALDTDFYFANPYHSWERGLNEHTNGLIRQYLPKKTDFTKVEDGKIRFIQDRLNNRPRKVLGFKTPAEVFYATIFKKLSA</sequence>
<comment type="caution">
    <text evidence="3">The sequence shown here is derived from an EMBL/GenBank/DDBJ whole genome shotgun (WGS) entry which is preliminary data.</text>
</comment>
<dbReference type="Gene3D" id="3.30.420.10">
    <property type="entry name" value="Ribonuclease H-like superfamily/Ribonuclease H"/>
    <property type="match status" value="1"/>
</dbReference>
<dbReference type="Pfam" id="PF13936">
    <property type="entry name" value="HTH_38"/>
    <property type="match status" value="1"/>
</dbReference>